<reference evidence="1" key="1">
    <citation type="submission" date="2019-08" db="EMBL/GenBank/DDBJ databases">
        <authorList>
            <person name="Kucharzyk K."/>
            <person name="Murdoch R.W."/>
            <person name="Higgins S."/>
            <person name="Loffler F."/>
        </authorList>
    </citation>
    <scope>NUCLEOTIDE SEQUENCE</scope>
</reference>
<evidence type="ECO:0000313" key="1">
    <source>
        <dbReference type="EMBL" id="MPM68976.1"/>
    </source>
</evidence>
<accession>A0A645BUA7</accession>
<name>A0A645BUA7_9ZZZZ</name>
<sequence>MAAWLAVLKTRNGLQQLLLAGAGNTRDAQNLAAAGGKAHVAETGDPIFILHGQVLNLDALRYLLRFRTINVQLYGPSHHHVGESLGIRFTGLHISDVLAFSQYRHPVGHVHDLVQLVGDNDQSLTVCFHVPHDRKQLIGFLRGQDSGGFVQNQDIRAPIKDFHDFHRLFLRHGHVVDLLIGVNVEAVSVGDLFDL</sequence>
<protein>
    <submittedName>
        <fullName evidence="1">Uncharacterized protein</fullName>
    </submittedName>
</protein>
<gene>
    <name evidence="1" type="ORF">SDC9_115913</name>
</gene>
<comment type="caution">
    <text evidence="1">The sequence shown here is derived from an EMBL/GenBank/DDBJ whole genome shotgun (WGS) entry which is preliminary data.</text>
</comment>
<proteinExistence type="predicted"/>
<dbReference type="EMBL" id="VSSQ01022575">
    <property type="protein sequence ID" value="MPM68976.1"/>
    <property type="molecule type" value="Genomic_DNA"/>
</dbReference>
<dbReference type="AlphaFoldDB" id="A0A645BUA7"/>
<organism evidence="1">
    <name type="scientific">bioreactor metagenome</name>
    <dbReference type="NCBI Taxonomy" id="1076179"/>
    <lineage>
        <taxon>unclassified sequences</taxon>
        <taxon>metagenomes</taxon>
        <taxon>ecological metagenomes</taxon>
    </lineage>
</organism>